<accession>A0A2G8JZA2</accession>
<sequence length="215" mass="24567">MMNTGMPNSTSWNIKRRRDFSELDPGTQVPGYGGYIEQYKYHVGDTYGNATKNYQRVKVGTGLTTSIDMSGRRRVLTLPKSTGDNKLTEKMVPGYTGYIPRRPFKFGNTYKEDCDVCIDDFMNNTQDRSEEIFDLRKTVAGSGRLRPLTDEKTVIKTLNEYRDTHPLRPILLSDKRFLERPLYLVTKGLIPRQGVTEIGLGTRYHVVCDKLLSLP</sequence>
<dbReference type="PANTHER" id="PTHR22146:SF17">
    <property type="entry name" value="PROTEIN FAM166B-LIKE PROTEIN"/>
    <property type="match status" value="1"/>
</dbReference>
<evidence type="ECO:0000256" key="5">
    <source>
        <dbReference type="ARBA" id="ARBA00035661"/>
    </source>
</evidence>
<keyword evidence="3" id="KW-0206">Cytoskeleton</keyword>
<evidence type="ECO:0000256" key="1">
    <source>
        <dbReference type="ARBA" id="ARBA00004430"/>
    </source>
</evidence>
<dbReference type="GO" id="GO:0015630">
    <property type="term" value="C:microtubule cytoskeleton"/>
    <property type="evidence" value="ECO:0007669"/>
    <property type="project" value="UniProtKB-ARBA"/>
</dbReference>
<dbReference type="GO" id="GO:0005930">
    <property type="term" value="C:axoneme"/>
    <property type="evidence" value="ECO:0007669"/>
    <property type="project" value="UniProtKB-SubCell"/>
</dbReference>
<feature type="compositionally biased region" description="Polar residues" evidence="6">
    <location>
        <begin position="1"/>
        <end position="13"/>
    </location>
</feature>
<evidence type="ECO:0000313" key="8">
    <source>
        <dbReference type="EMBL" id="PIK41087.1"/>
    </source>
</evidence>
<keyword evidence="4" id="KW-0966">Cell projection</keyword>
<dbReference type="EMBL" id="MRZV01001054">
    <property type="protein sequence ID" value="PIK41087.1"/>
    <property type="molecule type" value="Genomic_DNA"/>
</dbReference>
<dbReference type="STRING" id="307972.A0A2G8JZA2"/>
<dbReference type="InterPro" id="IPR018902">
    <property type="entry name" value="CMI2A-C-like_dom"/>
</dbReference>
<evidence type="ECO:0000313" key="9">
    <source>
        <dbReference type="Proteomes" id="UP000230750"/>
    </source>
</evidence>
<evidence type="ECO:0000259" key="7">
    <source>
        <dbReference type="Pfam" id="PF10629"/>
    </source>
</evidence>
<comment type="caution">
    <text evidence="8">The sequence shown here is derived from an EMBL/GenBank/DDBJ whole genome shotgun (WGS) entry which is preliminary data.</text>
</comment>
<protein>
    <recommendedName>
        <fullName evidence="7">Ciliary microtubule inner protein 2A-C-like domain-containing protein</fullName>
    </recommendedName>
</protein>
<evidence type="ECO:0000256" key="6">
    <source>
        <dbReference type="SAM" id="MobiDB-lite"/>
    </source>
</evidence>
<comment type="subcellular location">
    <subcellularLocation>
        <location evidence="1">Cytoplasm</location>
        <location evidence="1">Cytoskeleton</location>
        <location evidence="1">Cilium axoneme</location>
    </subcellularLocation>
</comment>
<proteinExistence type="inferred from homology"/>
<name>A0A2G8JZA2_STIJA</name>
<dbReference type="OrthoDB" id="2019884at2759"/>
<feature type="region of interest" description="Disordered" evidence="6">
    <location>
        <begin position="1"/>
        <end position="27"/>
    </location>
</feature>
<organism evidence="8 9">
    <name type="scientific">Stichopus japonicus</name>
    <name type="common">Sea cucumber</name>
    <dbReference type="NCBI Taxonomy" id="307972"/>
    <lineage>
        <taxon>Eukaryota</taxon>
        <taxon>Metazoa</taxon>
        <taxon>Echinodermata</taxon>
        <taxon>Eleutherozoa</taxon>
        <taxon>Echinozoa</taxon>
        <taxon>Holothuroidea</taxon>
        <taxon>Aspidochirotacea</taxon>
        <taxon>Aspidochirotida</taxon>
        <taxon>Stichopodidae</taxon>
        <taxon>Apostichopus</taxon>
    </lineage>
</organism>
<evidence type="ECO:0000256" key="2">
    <source>
        <dbReference type="ARBA" id="ARBA00022490"/>
    </source>
</evidence>
<feature type="domain" description="Ciliary microtubule inner protein 2A-C-like" evidence="7">
    <location>
        <begin position="28"/>
        <end position="54"/>
    </location>
</feature>
<dbReference type="Proteomes" id="UP000230750">
    <property type="component" value="Unassembled WGS sequence"/>
</dbReference>
<evidence type="ECO:0000256" key="4">
    <source>
        <dbReference type="ARBA" id="ARBA00023273"/>
    </source>
</evidence>
<feature type="domain" description="Ciliary microtubule inner protein 2A-C-like" evidence="7">
    <location>
        <begin position="90"/>
        <end position="132"/>
    </location>
</feature>
<keyword evidence="2" id="KW-0963">Cytoplasm</keyword>
<evidence type="ECO:0000256" key="3">
    <source>
        <dbReference type="ARBA" id="ARBA00023212"/>
    </source>
</evidence>
<keyword evidence="9" id="KW-1185">Reference proteome</keyword>
<dbReference type="Pfam" id="PF10629">
    <property type="entry name" value="CMI2B-like"/>
    <property type="match status" value="2"/>
</dbReference>
<gene>
    <name evidence="8" type="ORF">BSL78_22054</name>
</gene>
<dbReference type="AlphaFoldDB" id="A0A2G8JZA2"/>
<reference evidence="8 9" key="1">
    <citation type="journal article" date="2017" name="PLoS Biol.">
        <title>The sea cucumber genome provides insights into morphological evolution and visceral regeneration.</title>
        <authorList>
            <person name="Zhang X."/>
            <person name="Sun L."/>
            <person name="Yuan J."/>
            <person name="Sun Y."/>
            <person name="Gao Y."/>
            <person name="Zhang L."/>
            <person name="Li S."/>
            <person name="Dai H."/>
            <person name="Hamel J.F."/>
            <person name="Liu C."/>
            <person name="Yu Y."/>
            <person name="Liu S."/>
            <person name="Lin W."/>
            <person name="Guo K."/>
            <person name="Jin S."/>
            <person name="Xu P."/>
            <person name="Storey K.B."/>
            <person name="Huan P."/>
            <person name="Zhang T."/>
            <person name="Zhou Y."/>
            <person name="Zhang J."/>
            <person name="Lin C."/>
            <person name="Li X."/>
            <person name="Xing L."/>
            <person name="Huo D."/>
            <person name="Sun M."/>
            <person name="Wang L."/>
            <person name="Mercier A."/>
            <person name="Li F."/>
            <person name="Yang H."/>
            <person name="Xiang J."/>
        </authorList>
    </citation>
    <scope>NUCLEOTIDE SEQUENCE [LARGE SCALE GENOMIC DNA]</scope>
    <source>
        <strain evidence="8">Shaxun</strain>
        <tissue evidence="8">Muscle</tissue>
    </source>
</reference>
<comment type="similarity">
    <text evidence="5">Belongs to the CIMIP2 family.</text>
</comment>
<dbReference type="PANTHER" id="PTHR22146">
    <property type="entry name" value="CAT EYE SYNDROME CRITICAL REGION PROTEIN 6"/>
    <property type="match status" value="1"/>
</dbReference>